<proteinExistence type="evidence at transcript level"/>
<dbReference type="PIR" id="T06772">
    <property type="entry name" value="T06772"/>
</dbReference>
<accession>Q43620</accession>
<keyword evidence="5" id="KW-1185">Reference proteome</keyword>
<reference evidence="3" key="1">
    <citation type="submission" date="1995-11" db="EMBL/GenBank/DDBJ databases">
        <title>The pea early noduline gene PsENOD7 maps in the region of linkage group 1 containing sym2 and leghemoglobin.</title>
        <authorList>
            <person name="Kozik A."/>
            <person name="Matvienko M."/>
            <person name="Scheres B."/>
            <person name="Paruvangada V.G."/>
            <person name="Bisseling T."/>
            <person name="van Kammen A."/>
            <person name="Ellis T.H.N."/>
            <person name="LaRue T."/>
            <person name="Weeden N."/>
        </authorList>
    </citation>
    <scope>NUCLEOTIDE SEQUENCE</scope>
    <source>
        <tissue evidence="3">Root nodules</tissue>
    </source>
</reference>
<sequence>MMKIKHAIFLCLCAMLLISIVAIEPYEHENQFGEIEKPMRNIDGVVIRLTNGEGRGRNEPLFPDCEKDGGSEGGNCGGHEVEEGITENAIPIPNGVSQSRWWTRKAPVEKIPVEN</sequence>
<keyword evidence="2" id="KW-0732">Signal</keyword>
<evidence type="ECO:0000313" key="3">
    <source>
        <dbReference type="EMBL" id="CAA63660.1"/>
    </source>
</evidence>
<dbReference type="EMBL" id="JAMSHJ010000002">
    <property type="protein sequence ID" value="KAI5433901.1"/>
    <property type="molecule type" value="Genomic_DNA"/>
</dbReference>
<dbReference type="Gramene" id="Psat02G0094400-T1">
    <property type="protein sequence ID" value="KAI5433901.1"/>
    <property type="gene ID" value="KIW84_020944"/>
</dbReference>
<feature type="region of interest" description="Disordered" evidence="1">
    <location>
        <begin position="57"/>
        <end position="94"/>
    </location>
</feature>
<feature type="compositionally biased region" description="Basic and acidic residues" evidence="1">
    <location>
        <begin position="57"/>
        <end position="70"/>
    </location>
</feature>
<dbReference type="EMBL" id="X93172">
    <property type="protein sequence ID" value="CAA63660.1"/>
    <property type="molecule type" value="mRNA"/>
</dbReference>
<evidence type="ECO:0000313" key="4">
    <source>
        <dbReference type="EMBL" id="KAI5433901.1"/>
    </source>
</evidence>
<dbReference type="OrthoDB" id="1429942at2759"/>
<evidence type="ECO:0000256" key="2">
    <source>
        <dbReference type="SAM" id="SignalP"/>
    </source>
</evidence>
<dbReference type="AlphaFoldDB" id="Q43620"/>
<evidence type="ECO:0000256" key="1">
    <source>
        <dbReference type="SAM" id="MobiDB-lite"/>
    </source>
</evidence>
<feature type="signal peptide" evidence="2">
    <location>
        <begin position="1"/>
        <end position="22"/>
    </location>
</feature>
<dbReference type="Proteomes" id="UP001058974">
    <property type="component" value="Chromosome 2"/>
</dbReference>
<reference evidence="4 5" key="2">
    <citation type="journal article" date="2022" name="Nat. Genet.">
        <title>Improved pea reference genome and pan-genome highlight genomic features and evolutionary characteristics.</title>
        <authorList>
            <person name="Yang T."/>
            <person name="Liu R."/>
            <person name="Luo Y."/>
            <person name="Hu S."/>
            <person name="Wang D."/>
            <person name="Wang C."/>
            <person name="Pandey M.K."/>
            <person name="Ge S."/>
            <person name="Xu Q."/>
            <person name="Li N."/>
            <person name="Li G."/>
            <person name="Huang Y."/>
            <person name="Saxena R.K."/>
            <person name="Ji Y."/>
            <person name="Li M."/>
            <person name="Yan X."/>
            <person name="He Y."/>
            <person name="Liu Y."/>
            <person name="Wang X."/>
            <person name="Xiang C."/>
            <person name="Varshney R.K."/>
            <person name="Ding H."/>
            <person name="Gao S."/>
            <person name="Zong X."/>
        </authorList>
    </citation>
    <scope>NUCLEOTIDE SEQUENCE [LARGE SCALE GENOMIC DNA]</scope>
    <source>
        <strain evidence="4 5">cv. Zhongwan 6</strain>
    </source>
</reference>
<evidence type="ECO:0000313" key="5">
    <source>
        <dbReference type="Proteomes" id="UP001058974"/>
    </source>
</evidence>
<name>Q43620_PEA</name>
<gene>
    <name evidence="3" type="primary">ENOD7</name>
    <name evidence="4" type="ORF">KIW84_020944</name>
</gene>
<protein>
    <submittedName>
        <fullName evidence="3">Early noduline 7</fullName>
    </submittedName>
</protein>
<organism evidence="3">
    <name type="scientific">Pisum sativum</name>
    <name type="common">Garden pea</name>
    <name type="synonym">Lathyrus oleraceus</name>
    <dbReference type="NCBI Taxonomy" id="3888"/>
    <lineage>
        <taxon>Eukaryota</taxon>
        <taxon>Viridiplantae</taxon>
        <taxon>Streptophyta</taxon>
        <taxon>Embryophyta</taxon>
        <taxon>Tracheophyta</taxon>
        <taxon>Spermatophyta</taxon>
        <taxon>Magnoliopsida</taxon>
        <taxon>eudicotyledons</taxon>
        <taxon>Gunneridae</taxon>
        <taxon>Pentapetalae</taxon>
        <taxon>rosids</taxon>
        <taxon>fabids</taxon>
        <taxon>Fabales</taxon>
        <taxon>Fabaceae</taxon>
        <taxon>Papilionoideae</taxon>
        <taxon>50 kb inversion clade</taxon>
        <taxon>NPAAA clade</taxon>
        <taxon>Hologalegina</taxon>
        <taxon>IRL clade</taxon>
        <taxon>Fabeae</taxon>
        <taxon>Lathyrus</taxon>
    </lineage>
</organism>
<feature type="chain" id="PRO_5040057969" evidence="2">
    <location>
        <begin position="23"/>
        <end position="115"/>
    </location>
</feature>